<evidence type="ECO:0000256" key="5">
    <source>
        <dbReference type="ARBA" id="ARBA00021901"/>
    </source>
</evidence>
<dbReference type="InterPro" id="IPR027477">
    <property type="entry name" value="Succ_DH/fumarate_Rdtase_cat_sf"/>
</dbReference>
<comment type="catalytic activity">
    <reaction evidence="11">
        <text>L-aspartate + O2 = iminosuccinate + H2O2</text>
        <dbReference type="Rhea" id="RHEA:25876"/>
        <dbReference type="ChEBI" id="CHEBI:15379"/>
        <dbReference type="ChEBI" id="CHEBI:16240"/>
        <dbReference type="ChEBI" id="CHEBI:29991"/>
        <dbReference type="ChEBI" id="CHEBI:77875"/>
        <dbReference type="EC" id="1.4.3.16"/>
    </reaction>
    <physiologicalReaction direction="left-to-right" evidence="11">
        <dbReference type="Rhea" id="RHEA:25877"/>
    </physiologicalReaction>
</comment>
<feature type="domain" description="Fumarate reductase/succinate dehydrogenase flavoprotein-like C-terminal" evidence="16">
    <location>
        <begin position="466"/>
        <end position="544"/>
    </location>
</feature>
<proteinExistence type="inferred from homology"/>
<dbReference type="RefSeq" id="WP_189350108.1">
    <property type="nucleotide sequence ID" value="NZ_BMXK01000008.1"/>
</dbReference>
<organism evidence="17 18">
    <name type="scientific">Zhihengliuella salsuginis</name>
    <dbReference type="NCBI Taxonomy" id="578222"/>
    <lineage>
        <taxon>Bacteria</taxon>
        <taxon>Bacillati</taxon>
        <taxon>Actinomycetota</taxon>
        <taxon>Actinomycetes</taxon>
        <taxon>Micrococcales</taxon>
        <taxon>Micrococcaceae</taxon>
        <taxon>Zhihengliuella</taxon>
    </lineage>
</organism>
<dbReference type="SUPFAM" id="SSF51905">
    <property type="entry name" value="FAD/NAD(P)-binding domain"/>
    <property type="match status" value="1"/>
</dbReference>
<evidence type="ECO:0000256" key="9">
    <source>
        <dbReference type="ARBA" id="ARBA00023002"/>
    </source>
</evidence>
<evidence type="ECO:0000256" key="10">
    <source>
        <dbReference type="ARBA" id="ARBA00029426"/>
    </source>
</evidence>
<dbReference type="PRINTS" id="PR00368">
    <property type="entry name" value="FADPNR"/>
</dbReference>
<evidence type="ECO:0000259" key="15">
    <source>
        <dbReference type="Pfam" id="PF00890"/>
    </source>
</evidence>
<dbReference type="SUPFAM" id="SSF56425">
    <property type="entry name" value="Succinate dehydrogenase/fumarate reductase flavoprotein, catalytic domain"/>
    <property type="match status" value="1"/>
</dbReference>
<keyword evidence="18" id="KW-1185">Reference proteome</keyword>
<feature type="region of interest" description="Disordered" evidence="14">
    <location>
        <begin position="536"/>
        <end position="578"/>
    </location>
</feature>
<keyword evidence="7 13" id="KW-0662">Pyridine nucleotide biosynthesis</keyword>
<evidence type="ECO:0000256" key="7">
    <source>
        <dbReference type="ARBA" id="ARBA00022642"/>
    </source>
</evidence>
<evidence type="ECO:0000256" key="1">
    <source>
        <dbReference type="ARBA" id="ARBA00001974"/>
    </source>
</evidence>
<protein>
    <recommendedName>
        <fullName evidence="5 12">L-aspartate oxidase</fullName>
        <ecNumber evidence="4 12">1.4.3.16</ecNumber>
    </recommendedName>
</protein>
<dbReference type="PANTHER" id="PTHR42716:SF2">
    <property type="entry name" value="L-ASPARTATE OXIDASE, CHLOROPLASTIC"/>
    <property type="match status" value="1"/>
</dbReference>
<comment type="pathway">
    <text evidence="2 13">Cofactor biosynthesis; NAD(+) biosynthesis; iminoaspartate from L-aspartate (oxidase route): step 1/1.</text>
</comment>
<evidence type="ECO:0000256" key="8">
    <source>
        <dbReference type="ARBA" id="ARBA00022827"/>
    </source>
</evidence>
<evidence type="ECO:0000259" key="16">
    <source>
        <dbReference type="Pfam" id="PF02910"/>
    </source>
</evidence>
<dbReference type="InterPro" id="IPR015939">
    <property type="entry name" value="Fum_Rdtase/Succ_DH_flav-like_C"/>
</dbReference>
<dbReference type="InterPro" id="IPR005288">
    <property type="entry name" value="NadB"/>
</dbReference>
<keyword evidence="6 13" id="KW-0285">Flavoprotein</keyword>
<keyword evidence="8 13" id="KW-0274">FAD</keyword>
<evidence type="ECO:0000256" key="14">
    <source>
        <dbReference type="SAM" id="MobiDB-lite"/>
    </source>
</evidence>
<feature type="domain" description="FAD-dependent oxidoreductase 2 FAD-binding" evidence="15">
    <location>
        <begin position="13"/>
        <end position="413"/>
    </location>
</feature>
<evidence type="ECO:0000256" key="3">
    <source>
        <dbReference type="ARBA" id="ARBA00008562"/>
    </source>
</evidence>
<reference evidence="18" key="1">
    <citation type="journal article" date="2019" name="Int. J. Syst. Evol. Microbiol.">
        <title>The Global Catalogue of Microorganisms (GCM) 10K type strain sequencing project: providing services to taxonomists for standard genome sequencing and annotation.</title>
        <authorList>
            <consortium name="The Broad Institute Genomics Platform"/>
            <consortium name="The Broad Institute Genome Sequencing Center for Infectious Disease"/>
            <person name="Wu L."/>
            <person name="Ma J."/>
        </authorList>
    </citation>
    <scope>NUCLEOTIDE SEQUENCE [LARGE SCALE GENOMIC DNA]</scope>
    <source>
        <strain evidence="18">KCTC 19466</strain>
    </source>
</reference>
<dbReference type="Pfam" id="PF00890">
    <property type="entry name" value="FAD_binding_2"/>
    <property type="match status" value="1"/>
</dbReference>
<dbReference type="Proteomes" id="UP000642819">
    <property type="component" value="Unassembled WGS sequence"/>
</dbReference>
<comment type="cofactor">
    <cofactor evidence="1 13">
        <name>FAD</name>
        <dbReference type="ChEBI" id="CHEBI:57692"/>
    </cofactor>
</comment>
<dbReference type="Gene3D" id="1.20.58.100">
    <property type="entry name" value="Fumarate reductase/succinate dehydrogenase flavoprotein-like, C-terminal domain"/>
    <property type="match status" value="1"/>
</dbReference>
<evidence type="ECO:0000256" key="13">
    <source>
        <dbReference type="RuleBase" id="RU362049"/>
    </source>
</evidence>
<evidence type="ECO:0000256" key="11">
    <source>
        <dbReference type="ARBA" id="ARBA00048305"/>
    </source>
</evidence>
<dbReference type="Gene3D" id="3.90.700.10">
    <property type="entry name" value="Succinate dehydrogenase/fumarate reductase flavoprotein, catalytic domain"/>
    <property type="match status" value="1"/>
</dbReference>
<dbReference type="EC" id="1.4.3.16" evidence="4 12"/>
<evidence type="ECO:0000313" key="17">
    <source>
        <dbReference type="EMBL" id="GHD08350.1"/>
    </source>
</evidence>
<dbReference type="InterPro" id="IPR037099">
    <property type="entry name" value="Fum_R/Succ_DH_flav-like_C_sf"/>
</dbReference>
<dbReference type="PANTHER" id="PTHR42716">
    <property type="entry name" value="L-ASPARTATE OXIDASE"/>
    <property type="match status" value="1"/>
</dbReference>
<evidence type="ECO:0000256" key="6">
    <source>
        <dbReference type="ARBA" id="ARBA00022630"/>
    </source>
</evidence>
<feature type="compositionally biased region" description="Basic and acidic residues" evidence="14">
    <location>
        <begin position="536"/>
        <end position="549"/>
    </location>
</feature>
<dbReference type="Gene3D" id="3.50.50.60">
    <property type="entry name" value="FAD/NAD(P)-binding domain"/>
    <property type="match status" value="1"/>
</dbReference>
<comment type="similarity">
    <text evidence="3 13">Belongs to the FAD-dependent oxidoreductase 2 family. NadB subfamily.</text>
</comment>
<keyword evidence="9 13" id="KW-0560">Oxidoreductase</keyword>
<gene>
    <name evidence="17" type="ORF">GCM10008096_19910</name>
</gene>
<comment type="function">
    <text evidence="10">Catalyzes the oxidation of L-aspartate to iminoaspartate, the first step in the de novo biosynthesis of NAD(+).</text>
</comment>
<dbReference type="InterPro" id="IPR003953">
    <property type="entry name" value="FAD-dep_OxRdtase_2_FAD-bd"/>
</dbReference>
<evidence type="ECO:0000256" key="2">
    <source>
        <dbReference type="ARBA" id="ARBA00004950"/>
    </source>
</evidence>
<sequence>MSTAVGGGGARSLIIVGSGIAGLYAALAAAERSRAAGEPAATLVTKDRLQDSNTWYAQGGIAAVSPDSEAAGDSVASHIADTLTAGAHAGDPAAVELLCREAWTHVERLIAAGTEFDRAERGFALGLEGAHSHARILHHGGDATGAGIASALIRACRTAEARGRLRILENAFVTDLVQHDDGTVAGVRLLAGGAAGPDGPIRELAGDAVVIATGGIGQLYEFTTNPSGATGDGAALAWRAGARLRDLEFIQFHPTLLDAAAVGTRPPGAQDAPTLMISEAVRGEGAVLLDGAGERFMPSADPRAELSPRDVVARAIHARRRATGGVFLDARGIERSRGAGFLAGRFPGIVASLAAAGLDPARDLIPVAEAQHYWMGGIATDASGRTGVAGLYAVGESACTGVHGANRLASNSLLEGLVFAWRAVDAALAGAAAPAAAPRSRPRRPLRGAPDRAPLPGPGTAELSARLRRVASRHLAVERNARGLREAASEAGRIAAEAERSLGGGESRAVHELANRALLGRLIARAALAREDSLGAHFRNDTGRPDGHRPAPTTPTTSTRTDRGERHAAQPFAAAQHS</sequence>
<dbReference type="NCBIfam" id="TIGR00551">
    <property type="entry name" value="nadB"/>
    <property type="match status" value="1"/>
</dbReference>
<evidence type="ECO:0000256" key="12">
    <source>
        <dbReference type="NCBIfam" id="TIGR00551"/>
    </source>
</evidence>
<evidence type="ECO:0000313" key="18">
    <source>
        <dbReference type="Proteomes" id="UP000642819"/>
    </source>
</evidence>
<feature type="compositionally biased region" description="Low complexity" evidence="14">
    <location>
        <begin position="550"/>
        <end position="559"/>
    </location>
</feature>
<dbReference type="SUPFAM" id="SSF46977">
    <property type="entry name" value="Succinate dehydrogenase/fumarate reductase flavoprotein C-terminal domain"/>
    <property type="match status" value="1"/>
</dbReference>
<comment type="subcellular location">
    <subcellularLocation>
        <location evidence="13">Cytoplasm</location>
    </subcellularLocation>
</comment>
<dbReference type="InterPro" id="IPR036188">
    <property type="entry name" value="FAD/NAD-bd_sf"/>
</dbReference>
<name>A0ABQ3GJC4_9MICC</name>
<dbReference type="EMBL" id="BMXK01000008">
    <property type="protein sequence ID" value="GHD08350.1"/>
    <property type="molecule type" value="Genomic_DNA"/>
</dbReference>
<dbReference type="Pfam" id="PF02910">
    <property type="entry name" value="Succ_DH_flav_C"/>
    <property type="match status" value="1"/>
</dbReference>
<feature type="region of interest" description="Disordered" evidence="14">
    <location>
        <begin position="434"/>
        <end position="460"/>
    </location>
</feature>
<evidence type="ECO:0000256" key="4">
    <source>
        <dbReference type="ARBA" id="ARBA00012173"/>
    </source>
</evidence>
<comment type="caution">
    <text evidence="17">The sequence shown here is derived from an EMBL/GenBank/DDBJ whole genome shotgun (WGS) entry which is preliminary data.</text>
</comment>
<accession>A0ABQ3GJC4</accession>